<feature type="region of interest" description="Disordered" evidence="1">
    <location>
        <begin position="37"/>
        <end position="63"/>
    </location>
</feature>
<keyword evidence="4" id="KW-1185">Reference proteome</keyword>
<dbReference type="RefSeq" id="WP_092739113.1">
    <property type="nucleotide sequence ID" value="NZ_FNOV01000005.1"/>
</dbReference>
<dbReference type="AlphaFoldDB" id="A0A1H3GNA9"/>
<reference evidence="4" key="1">
    <citation type="submission" date="2016-10" db="EMBL/GenBank/DDBJ databases">
        <authorList>
            <person name="Varghese N."/>
            <person name="Submissions S."/>
        </authorList>
    </citation>
    <scope>NUCLEOTIDE SEQUENCE [LARGE SCALE GENOMIC DNA]</scope>
    <source>
        <strain evidence="4">CGMCC 1.8975</strain>
    </source>
</reference>
<evidence type="ECO:0000256" key="2">
    <source>
        <dbReference type="SAM" id="Phobius"/>
    </source>
</evidence>
<gene>
    <name evidence="3" type="ORF">SAMN04488069_10595</name>
</gene>
<keyword evidence="2" id="KW-0472">Membrane</keyword>
<proteinExistence type="predicted"/>
<organism evidence="3 4">
    <name type="scientific">Hymenobacter psychrophilus</name>
    <dbReference type="NCBI Taxonomy" id="651662"/>
    <lineage>
        <taxon>Bacteria</taxon>
        <taxon>Pseudomonadati</taxon>
        <taxon>Bacteroidota</taxon>
        <taxon>Cytophagia</taxon>
        <taxon>Cytophagales</taxon>
        <taxon>Hymenobacteraceae</taxon>
        <taxon>Hymenobacter</taxon>
    </lineage>
</organism>
<dbReference type="OrthoDB" id="965058at2"/>
<feature type="compositionally biased region" description="Polar residues" evidence="1">
    <location>
        <begin position="45"/>
        <end position="54"/>
    </location>
</feature>
<evidence type="ECO:0000313" key="4">
    <source>
        <dbReference type="Proteomes" id="UP000199249"/>
    </source>
</evidence>
<protein>
    <submittedName>
        <fullName evidence="3">Uncharacterized protein</fullName>
    </submittedName>
</protein>
<evidence type="ECO:0000313" key="3">
    <source>
        <dbReference type="EMBL" id="SDY04530.1"/>
    </source>
</evidence>
<feature type="transmembrane region" description="Helical" evidence="2">
    <location>
        <begin position="12"/>
        <end position="29"/>
    </location>
</feature>
<name>A0A1H3GNA9_9BACT</name>
<evidence type="ECO:0000256" key="1">
    <source>
        <dbReference type="SAM" id="MobiDB-lite"/>
    </source>
</evidence>
<sequence>MDWFRSLWKIRFYALFALLVYSGFVWAGLSGRRLLGDDNEAEPNRNGTARTGSSRGRVMYFHK</sequence>
<keyword evidence="2" id="KW-0812">Transmembrane</keyword>
<dbReference type="Proteomes" id="UP000199249">
    <property type="component" value="Unassembled WGS sequence"/>
</dbReference>
<accession>A0A1H3GNA9</accession>
<dbReference type="STRING" id="651662.SAMN04488069_10595"/>
<keyword evidence="2" id="KW-1133">Transmembrane helix</keyword>
<dbReference type="EMBL" id="FNOV01000005">
    <property type="protein sequence ID" value="SDY04530.1"/>
    <property type="molecule type" value="Genomic_DNA"/>
</dbReference>